<evidence type="ECO:0000256" key="1">
    <source>
        <dbReference type="SAM" id="MobiDB-lite"/>
    </source>
</evidence>
<dbReference type="eggNOG" id="ENOG5031WGI">
    <property type="taxonomic scope" value="Bacteria"/>
</dbReference>
<feature type="region of interest" description="Disordered" evidence="1">
    <location>
        <begin position="79"/>
        <end position="118"/>
    </location>
</feature>
<dbReference type="HOGENOM" id="CLU_164852_0_0_4"/>
<dbReference type="STRING" id="882378.RBRH_01207"/>
<dbReference type="RefSeq" id="WP_013434689.1">
    <property type="nucleotide sequence ID" value="NC_014722.1"/>
</dbReference>
<dbReference type="KEGG" id="brh:RBRH_01207"/>
<evidence type="ECO:0000313" key="3">
    <source>
        <dbReference type="Proteomes" id="UP000007437"/>
    </source>
</evidence>
<dbReference type="Proteomes" id="UP000007437">
    <property type="component" value="Chromosome"/>
</dbReference>
<accession>E5APC3</accession>
<feature type="compositionally biased region" description="Basic and acidic residues" evidence="1">
    <location>
        <begin position="79"/>
        <end position="90"/>
    </location>
</feature>
<protein>
    <submittedName>
        <fullName evidence="2">Uncharacterized protein</fullName>
    </submittedName>
</protein>
<proteinExistence type="predicted"/>
<evidence type="ECO:0000313" key="2">
    <source>
        <dbReference type="EMBL" id="CBW74455.1"/>
    </source>
</evidence>
<name>E5APC3_MYCRK</name>
<gene>
    <name evidence="2" type="ordered locus">RBRH_01207</name>
</gene>
<dbReference type="EMBL" id="FR687359">
    <property type="protein sequence ID" value="CBW74455.1"/>
    <property type="molecule type" value="Genomic_DNA"/>
</dbReference>
<organism evidence="2 3">
    <name type="scientific">Mycetohabitans rhizoxinica (strain DSM 19002 / CIP 109453 / HKI 454)</name>
    <name type="common">Paraburkholderia rhizoxinica</name>
    <dbReference type="NCBI Taxonomy" id="882378"/>
    <lineage>
        <taxon>Bacteria</taxon>
        <taxon>Pseudomonadati</taxon>
        <taxon>Pseudomonadota</taxon>
        <taxon>Betaproteobacteria</taxon>
        <taxon>Burkholderiales</taxon>
        <taxon>Burkholderiaceae</taxon>
        <taxon>Mycetohabitans</taxon>
    </lineage>
</organism>
<sequence length="118" mass="13024">MHYVYSTATCDTAYGVWINSGNDLPIRTRAIVIKGGAGVANKNLITPRGVVTQVTDEDLALLEKDEAFQRHVKRGFIHVERSKTDPEKVAADMTGRDQASPLVPQDFAEKKRPKTRSG</sequence>
<reference evidence="2 3" key="1">
    <citation type="journal article" date="2011" name="J. Bacteriol.">
        <title>Complete genome sequence of Burkholderia rhizoxinica, an endosymbiont of Rhizopus microsporus.</title>
        <authorList>
            <person name="Lackner G."/>
            <person name="Moebius N."/>
            <person name="Partida-Martinez L."/>
            <person name="Hertweck C."/>
        </authorList>
    </citation>
    <scope>NUCLEOTIDE SEQUENCE [LARGE SCALE GENOMIC DNA]</scope>
    <source>
        <strain evidence="3">DSM 19002 / CIP 109453 / HKI 454</strain>
    </source>
</reference>
<dbReference type="AlphaFoldDB" id="E5APC3"/>